<organism evidence="1 2">
    <name type="scientific">Daedalea quercina L-15889</name>
    <dbReference type="NCBI Taxonomy" id="1314783"/>
    <lineage>
        <taxon>Eukaryota</taxon>
        <taxon>Fungi</taxon>
        <taxon>Dikarya</taxon>
        <taxon>Basidiomycota</taxon>
        <taxon>Agaricomycotina</taxon>
        <taxon>Agaricomycetes</taxon>
        <taxon>Polyporales</taxon>
        <taxon>Fomitopsis</taxon>
    </lineage>
</organism>
<dbReference type="EMBL" id="KV429084">
    <property type="protein sequence ID" value="KZT66793.1"/>
    <property type="molecule type" value="Genomic_DNA"/>
</dbReference>
<evidence type="ECO:0000313" key="2">
    <source>
        <dbReference type="Proteomes" id="UP000076727"/>
    </source>
</evidence>
<protein>
    <submittedName>
        <fullName evidence="1">Uncharacterized protein</fullName>
    </submittedName>
</protein>
<accession>A0A165NC62</accession>
<dbReference type="AlphaFoldDB" id="A0A165NC62"/>
<sequence>MPRLIVRPTSTLAAASSSFTSARRSALSIGESRDPGQYAGVEICEASLRLHVLTAPIHVSARYPKQIDRLVPLGSLASDGEDPRSHRVQLIFQPISALAARRGQYAVPPLCGLTFITQGYRGKLGCDAVRRKRAHRRMGRPSWRFFRQYRLRGRPAGTQDPLPSLRGSSQSRLAHPVNVFLRIP</sequence>
<dbReference type="Proteomes" id="UP000076727">
    <property type="component" value="Unassembled WGS sequence"/>
</dbReference>
<reference evidence="1 2" key="1">
    <citation type="journal article" date="2016" name="Mol. Biol. Evol.">
        <title>Comparative Genomics of Early-Diverging Mushroom-Forming Fungi Provides Insights into the Origins of Lignocellulose Decay Capabilities.</title>
        <authorList>
            <person name="Nagy L.G."/>
            <person name="Riley R."/>
            <person name="Tritt A."/>
            <person name="Adam C."/>
            <person name="Daum C."/>
            <person name="Floudas D."/>
            <person name="Sun H."/>
            <person name="Yadav J.S."/>
            <person name="Pangilinan J."/>
            <person name="Larsson K.H."/>
            <person name="Matsuura K."/>
            <person name="Barry K."/>
            <person name="Labutti K."/>
            <person name="Kuo R."/>
            <person name="Ohm R.A."/>
            <person name="Bhattacharya S.S."/>
            <person name="Shirouzu T."/>
            <person name="Yoshinaga Y."/>
            <person name="Martin F.M."/>
            <person name="Grigoriev I.V."/>
            <person name="Hibbett D.S."/>
        </authorList>
    </citation>
    <scope>NUCLEOTIDE SEQUENCE [LARGE SCALE GENOMIC DNA]</scope>
    <source>
        <strain evidence="1 2">L-15889</strain>
    </source>
</reference>
<evidence type="ECO:0000313" key="1">
    <source>
        <dbReference type="EMBL" id="KZT66793.1"/>
    </source>
</evidence>
<gene>
    <name evidence="1" type="ORF">DAEQUDRAFT_440934</name>
</gene>
<keyword evidence="2" id="KW-1185">Reference proteome</keyword>
<name>A0A165NC62_9APHY</name>
<proteinExistence type="predicted"/>